<evidence type="ECO:0000313" key="2">
    <source>
        <dbReference type="EMBL" id="ERN12443.1"/>
    </source>
</evidence>
<evidence type="ECO:0000256" key="1">
    <source>
        <dbReference type="SAM" id="MobiDB-lite"/>
    </source>
</evidence>
<reference evidence="3" key="1">
    <citation type="journal article" date="2013" name="Science">
        <title>The Amborella genome and the evolution of flowering plants.</title>
        <authorList>
            <consortium name="Amborella Genome Project"/>
        </authorList>
    </citation>
    <scope>NUCLEOTIDE SEQUENCE [LARGE SCALE GENOMIC DNA]</scope>
</reference>
<feature type="compositionally biased region" description="Basic and acidic residues" evidence="1">
    <location>
        <begin position="1"/>
        <end position="20"/>
    </location>
</feature>
<proteinExistence type="predicted"/>
<dbReference type="Proteomes" id="UP000017836">
    <property type="component" value="Unassembled WGS sequence"/>
</dbReference>
<feature type="region of interest" description="Disordered" evidence="1">
    <location>
        <begin position="1"/>
        <end position="90"/>
    </location>
</feature>
<keyword evidence="3" id="KW-1185">Reference proteome</keyword>
<gene>
    <name evidence="2" type="ORF">AMTR_s00025p00143720</name>
</gene>
<organism evidence="2 3">
    <name type="scientific">Amborella trichopoda</name>
    <dbReference type="NCBI Taxonomy" id="13333"/>
    <lineage>
        <taxon>Eukaryota</taxon>
        <taxon>Viridiplantae</taxon>
        <taxon>Streptophyta</taxon>
        <taxon>Embryophyta</taxon>
        <taxon>Tracheophyta</taxon>
        <taxon>Spermatophyta</taxon>
        <taxon>Magnoliopsida</taxon>
        <taxon>Amborellales</taxon>
        <taxon>Amborellaceae</taxon>
        <taxon>Amborella</taxon>
    </lineage>
</organism>
<dbReference type="Gramene" id="ERN12443">
    <property type="protein sequence ID" value="ERN12443"/>
    <property type="gene ID" value="AMTR_s00025p00143720"/>
</dbReference>
<dbReference type="AlphaFoldDB" id="W1PWC3"/>
<evidence type="ECO:0000313" key="3">
    <source>
        <dbReference type="Proteomes" id="UP000017836"/>
    </source>
</evidence>
<dbReference type="HOGENOM" id="CLU_2443768_0_0_1"/>
<dbReference type="EMBL" id="KI392614">
    <property type="protein sequence ID" value="ERN12443.1"/>
    <property type="molecule type" value="Genomic_DNA"/>
</dbReference>
<feature type="compositionally biased region" description="Basic residues" evidence="1">
    <location>
        <begin position="77"/>
        <end position="90"/>
    </location>
</feature>
<protein>
    <submittedName>
        <fullName evidence="2">Uncharacterized protein</fullName>
    </submittedName>
</protein>
<accession>W1PWC3</accession>
<feature type="compositionally biased region" description="Low complexity" evidence="1">
    <location>
        <begin position="40"/>
        <end position="63"/>
    </location>
</feature>
<name>W1PWC3_AMBTC</name>
<sequence>MGEKKYGREKGLSEKYDRGEGSMTGEWGRSMTGKRVAPEGRSITGSTSSRGSMTGEWGRRSMTGTGGSMTGEWGRRSMTRKRGLPGKHDM</sequence>